<dbReference type="InterPro" id="IPR036249">
    <property type="entry name" value="Thioredoxin-like_sf"/>
</dbReference>
<protein>
    <recommendedName>
        <fullName evidence="2">Thioredoxin domain-containing protein</fullName>
    </recommendedName>
</protein>
<evidence type="ECO:0000256" key="1">
    <source>
        <dbReference type="SAM" id="MobiDB-lite"/>
    </source>
</evidence>
<sequence>MQILRANDKKLPDADLALGVALFLFSRLSGGPSFASLEQSATPLDTALANGKPTVVEFYAGWCEVCRELLPDTYEVEQKYKDQVNFVFLNIENTKWAPEVLEYGVSGIPHFVYLDAEGQQLGSAVGRLPSQVLEADARALAYKQPLPFSRAKGQTSSLERTAMSGPRQAAPRGHA</sequence>
<dbReference type="InterPro" id="IPR013766">
    <property type="entry name" value="Thioredoxin_domain"/>
</dbReference>
<dbReference type="PANTHER" id="PTHR47353:SF1">
    <property type="entry name" value="THIOREDOXIN-LIKE PROTEIN HCF164, CHLOROPLASTIC"/>
    <property type="match status" value="1"/>
</dbReference>
<dbReference type="Gene3D" id="3.40.30.10">
    <property type="entry name" value="Glutaredoxin"/>
    <property type="match status" value="1"/>
</dbReference>
<dbReference type="GO" id="GO:0009535">
    <property type="term" value="C:chloroplast thylakoid membrane"/>
    <property type="evidence" value="ECO:0007669"/>
    <property type="project" value="TreeGrafter"/>
</dbReference>
<evidence type="ECO:0000259" key="2">
    <source>
        <dbReference type="PROSITE" id="PS51352"/>
    </source>
</evidence>
<dbReference type="InterPro" id="IPR044241">
    <property type="entry name" value="TxlA/HCF164"/>
</dbReference>
<dbReference type="AlphaFoldDB" id="A0AAW1PPQ1"/>
<dbReference type="SUPFAM" id="SSF52833">
    <property type="entry name" value="Thioredoxin-like"/>
    <property type="match status" value="1"/>
</dbReference>
<accession>A0AAW1PPQ1</accession>
<name>A0AAW1PPQ1_9CHLO</name>
<dbReference type="Pfam" id="PF00085">
    <property type="entry name" value="Thioredoxin"/>
    <property type="match status" value="1"/>
</dbReference>
<organism evidence="3 4">
    <name type="scientific">[Myrmecia] bisecta</name>
    <dbReference type="NCBI Taxonomy" id="41462"/>
    <lineage>
        <taxon>Eukaryota</taxon>
        <taxon>Viridiplantae</taxon>
        <taxon>Chlorophyta</taxon>
        <taxon>core chlorophytes</taxon>
        <taxon>Trebouxiophyceae</taxon>
        <taxon>Trebouxiales</taxon>
        <taxon>Trebouxiaceae</taxon>
        <taxon>Myrmecia</taxon>
    </lineage>
</organism>
<reference evidence="3 4" key="1">
    <citation type="journal article" date="2024" name="Nat. Commun.">
        <title>Phylogenomics reveals the evolutionary origins of lichenization in chlorophyte algae.</title>
        <authorList>
            <person name="Puginier C."/>
            <person name="Libourel C."/>
            <person name="Otte J."/>
            <person name="Skaloud P."/>
            <person name="Haon M."/>
            <person name="Grisel S."/>
            <person name="Petersen M."/>
            <person name="Berrin J.G."/>
            <person name="Delaux P.M."/>
            <person name="Dal Grande F."/>
            <person name="Keller J."/>
        </authorList>
    </citation>
    <scope>NUCLEOTIDE SEQUENCE [LARGE SCALE GENOMIC DNA]</scope>
    <source>
        <strain evidence="3 4">SAG 2043</strain>
    </source>
</reference>
<proteinExistence type="predicted"/>
<dbReference type="GO" id="GO:0016671">
    <property type="term" value="F:oxidoreductase activity, acting on a sulfur group of donors, disulfide as acceptor"/>
    <property type="evidence" value="ECO:0007669"/>
    <property type="project" value="TreeGrafter"/>
</dbReference>
<feature type="domain" description="Thioredoxin" evidence="2">
    <location>
        <begin position="1"/>
        <end position="142"/>
    </location>
</feature>
<comment type="caution">
    <text evidence="3">The sequence shown here is derived from an EMBL/GenBank/DDBJ whole genome shotgun (WGS) entry which is preliminary data.</text>
</comment>
<feature type="region of interest" description="Disordered" evidence="1">
    <location>
        <begin position="151"/>
        <end position="175"/>
    </location>
</feature>
<keyword evidence="4" id="KW-1185">Reference proteome</keyword>
<gene>
    <name evidence="3" type="ORF">WJX72_003020</name>
</gene>
<evidence type="ECO:0000313" key="3">
    <source>
        <dbReference type="EMBL" id="KAK9811386.1"/>
    </source>
</evidence>
<dbReference type="PANTHER" id="PTHR47353">
    <property type="entry name" value="THIOREDOXIN-LIKE PROTEIN HCF164, CHLOROPLASTIC"/>
    <property type="match status" value="1"/>
</dbReference>
<evidence type="ECO:0000313" key="4">
    <source>
        <dbReference type="Proteomes" id="UP001489004"/>
    </source>
</evidence>
<dbReference type="GO" id="GO:0010190">
    <property type="term" value="P:cytochrome b6f complex assembly"/>
    <property type="evidence" value="ECO:0007669"/>
    <property type="project" value="TreeGrafter"/>
</dbReference>
<dbReference type="EMBL" id="JALJOR010000009">
    <property type="protein sequence ID" value="KAK9811386.1"/>
    <property type="molecule type" value="Genomic_DNA"/>
</dbReference>
<dbReference type="PROSITE" id="PS51352">
    <property type="entry name" value="THIOREDOXIN_2"/>
    <property type="match status" value="1"/>
</dbReference>
<dbReference type="Proteomes" id="UP001489004">
    <property type="component" value="Unassembled WGS sequence"/>
</dbReference>